<proteinExistence type="predicted"/>
<dbReference type="SUPFAM" id="SSF56112">
    <property type="entry name" value="Protein kinase-like (PK-like)"/>
    <property type="match status" value="1"/>
</dbReference>
<dbReference type="OrthoDB" id="9801841at2"/>
<dbReference type="InterPro" id="IPR011009">
    <property type="entry name" value="Kinase-like_dom_sf"/>
</dbReference>
<dbReference type="Gene3D" id="1.10.510.10">
    <property type="entry name" value="Transferase(Phosphotransferase) domain 1"/>
    <property type="match status" value="1"/>
</dbReference>
<dbReference type="PANTHER" id="PTHR24362">
    <property type="entry name" value="SERINE/THREONINE-PROTEIN KINASE NEK"/>
    <property type="match status" value="1"/>
</dbReference>
<dbReference type="GO" id="GO:0005524">
    <property type="term" value="F:ATP binding"/>
    <property type="evidence" value="ECO:0007669"/>
    <property type="project" value="InterPro"/>
</dbReference>
<name>A0A2T3NKX4_9GAMM</name>
<evidence type="ECO:0000313" key="3">
    <source>
        <dbReference type="Proteomes" id="UP000241346"/>
    </source>
</evidence>
<dbReference type="EMBL" id="PYMB01000001">
    <property type="protein sequence ID" value="PSW16130.1"/>
    <property type="molecule type" value="Genomic_DNA"/>
</dbReference>
<sequence>MIESVMSFLGQRVDKGNTGPTSKCPDAPPLWLMEQLAIADSGCCEVIGQNCFKFDQDGQAIKATIKVKYGETPTQAYLLQREADWLTRLYSLNFTRSECIKFYKDGQQSYLLTNYLSGIAASHWLREQIIGEDETVYLNQLANYLESALDQLEAIHSNGFVHGDIKPSNIVFGHNLTAELIDFSNMRRIGEPWLERGFKQFSPSYFNANYSSTATIKQDYYAYLMSLKVLFEPGKRSGQQPLEGFESLVEKYAESGVISAGFKNRILAIYDLL</sequence>
<dbReference type="PANTHER" id="PTHR24362:SF309">
    <property type="entry name" value="PROTEIN KINASE DOMAIN-CONTAINING PROTEIN"/>
    <property type="match status" value="1"/>
</dbReference>
<evidence type="ECO:0000259" key="1">
    <source>
        <dbReference type="PROSITE" id="PS50011"/>
    </source>
</evidence>
<gene>
    <name evidence="2" type="ORF">C9J01_03750</name>
</gene>
<comment type="caution">
    <text evidence="2">The sequence shown here is derived from an EMBL/GenBank/DDBJ whole genome shotgun (WGS) entry which is preliminary data.</text>
</comment>
<dbReference type="GO" id="GO:0004672">
    <property type="term" value="F:protein kinase activity"/>
    <property type="evidence" value="ECO:0007669"/>
    <property type="project" value="InterPro"/>
</dbReference>
<dbReference type="PROSITE" id="PS50011">
    <property type="entry name" value="PROTEIN_KINASE_DOM"/>
    <property type="match status" value="1"/>
</dbReference>
<accession>A0A2T3NKX4</accession>
<dbReference type="InterPro" id="IPR000719">
    <property type="entry name" value="Prot_kinase_dom"/>
</dbReference>
<dbReference type="AlphaFoldDB" id="A0A2T3NKX4"/>
<protein>
    <recommendedName>
        <fullName evidence="1">Protein kinase domain-containing protein</fullName>
    </recommendedName>
</protein>
<dbReference type="Pfam" id="PF00069">
    <property type="entry name" value="Pkinase"/>
    <property type="match status" value="1"/>
</dbReference>
<evidence type="ECO:0000313" key="2">
    <source>
        <dbReference type="EMBL" id="PSW16130.1"/>
    </source>
</evidence>
<dbReference type="InterPro" id="IPR008271">
    <property type="entry name" value="Ser/Thr_kinase_AS"/>
</dbReference>
<dbReference type="Proteomes" id="UP000241346">
    <property type="component" value="Unassembled WGS sequence"/>
</dbReference>
<reference evidence="2 3" key="1">
    <citation type="submission" date="2018-03" db="EMBL/GenBank/DDBJ databases">
        <title>Whole genome sequencing of Histamine producing bacteria.</title>
        <authorList>
            <person name="Butler K."/>
        </authorList>
    </citation>
    <scope>NUCLEOTIDE SEQUENCE [LARGE SCALE GENOMIC DNA]</scope>
    <source>
        <strain evidence="2 3">DSM 19138</strain>
    </source>
</reference>
<dbReference type="RefSeq" id="WP_107296752.1">
    <property type="nucleotide sequence ID" value="NZ_PYMB01000001.1"/>
</dbReference>
<organism evidence="2 3">
    <name type="scientific">Photobacterium rosenbergii</name>
    <dbReference type="NCBI Taxonomy" id="294936"/>
    <lineage>
        <taxon>Bacteria</taxon>
        <taxon>Pseudomonadati</taxon>
        <taxon>Pseudomonadota</taxon>
        <taxon>Gammaproteobacteria</taxon>
        <taxon>Vibrionales</taxon>
        <taxon>Vibrionaceae</taxon>
        <taxon>Photobacterium</taxon>
    </lineage>
</organism>
<dbReference type="PROSITE" id="PS00108">
    <property type="entry name" value="PROTEIN_KINASE_ST"/>
    <property type="match status" value="1"/>
</dbReference>
<feature type="domain" description="Protein kinase" evidence="1">
    <location>
        <begin position="7"/>
        <end position="273"/>
    </location>
</feature>